<comment type="caution">
    <text evidence="2">The sequence shown here is derived from an EMBL/GenBank/DDBJ whole genome shotgun (WGS) entry which is preliminary data.</text>
</comment>
<gene>
    <name evidence="2" type="ORF">KJ970_09040</name>
</gene>
<evidence type="ECO:0000313" key="3">
    <source>
        <dbReference type="Proteomes" id="UP000777784"/>
    </source>
</evidence>
<proteinExistence type="predicted"/>
<dbReference type="EMBL" id="JAHJDP010000042">
    <property type="protein sequence ID" value="MBU2691062.1"/>
    <property type="molecule type" value="Genomic_DNA"/>
</dbReference>
<sequence length="125" mass="14929">MSEAPSRYIGETIEVGFDKKPEFEKKPGCPKRFIWRSRPYEIAALLKEWHDYRRRDRMAHNMRPSHAAAAESRGSWGVGRDYFRVRTASDRIFDIYFDRAPRGTAQRKGIWRLFREVFNEEEECP</sequence>
<evidence type="ECO:0000259" key="1">
    <source>
        <dbReference type="Pfam" id="PF20114"/>
    </source>
</evidence>
<dbReference type="Pfam" id="PF20114">
    <property type="entry name" value="DUF6504"/>
    <property type="match status" value="1"/>
</dbReference>
<dbReference type="Proteomes" id="UP000777784">
    <property type="component" value="Unassembled WGS sequence"/>
</dbReference>
<name>A0A948RXU6_UNCEI</name>
<reference evidence="2" key="1">
    <citation type="submission" date="2021-05" db="EMBL/GenBank/DDBJ databases">
        <title>Energy efficiency and biological interactions define the core microbiome of deep oligotrophic groundwater.</title>
        <authorList>
            <person name="Mehrshad M."/>
            <person name="Lopez-Fernandez M."/>
            <person name="Bell E."/>
            <person name="Bernier-Latmani R."/>
            <person name="Bertilsson S."/>
            <person name="Dopson M."/>
        </authorList>
    </citation>
    <scope>NUCLEOTIDE SEQUENCE</scope>
    <source>
        <strain evidence="2">Modern_marine.mb.64</strain>
    </source>
</reference>
<dbReference type="AlphaFoldDB" id="A0A948RXU6"/>
<evidence type="ECO:0000313" key="2">
    <source>
        <dbReference type="EMBL" id="MBU2691062.1"/>
    </source>
</evidence>
<protein>
    <recommendedName>
        <fullName evidence="1">DUF6504 domain-containing protein</fullName>
    </recommendedName>
</protein>
<organism evidence="2 3">
    <name type="scientific">Eiseniibacteriota bacterium</name>
    <dbReference type="NCBI Taxonomy" id="2212470"/>
    <lineage>
        <taxon>Bacteria</taxon>
        <taxon>Candidatus Eiseniibacteriota</taxon>
    </lineage>
</organism>
<dbReference type="InterPro" id="IPR045443">
    <property type="entry name" value="DUF6504"/>
</dbReference>
<feature type="domain" description="DUF6504" evidence="1">
    <location>
        <begin position="6"/>
        <end position="116"/>
    </location>
</feature>
<accession>A0A948RXU6</accession>